<protein>
    <submittedName>
        <fullName evidence="2">Uncharacterized protein</fullName>
    </submittedName>
</protein>
<dbReference type="Proteomes" id="UP000000311">
    <property type="component" value="Unassembled WGS sequence"/>
</dbReference>
<evidence type="ECO:0000313" key="2">
    <source>
        <dbReference type="EMBL" id="EFN73511.1"/>
    </source>
</evidence>
<reference evidence="2 3" key="1">
    <citation type="journal article" date="2010" name="Science">
        <title>Genomic comparison of the ants Camponotus floridanus and Harpegnathos saltator.</title>
        <authorList>
            <person name="Bonasio R."/>
            <person name="Zhang G."/>
            <person name="Ye C."/>
            <person name="Mutti N.S."/>
            <person name="Fang X."/>
            <person name="Qin N."/>
            <person name="Donahue G."/>
            <person name="Yang P."/>
            <person name="Li Q."/>
            <person name="Li C."/>
            <person name="Zhang P."/>
            <person name="Huang Z."/>
            <person name="Berger S.L."/>
            <person name="Reinberg D."/>
            <person name="Wang J."/>
            <person name="Liebig J."/>
        </authorList>
    </citation>
    <scope>NUCLEOTIDE SEQUENCE [LARGE SCALE GENOMIC DNA]</scope>
    <source>
        <strain evidence="3">C129</strain>
    </source>
</reference>
<gene>
    <name evidence="2" type="ORF">EAG_09529</name>
</gene>
<feature type="compositionally biased region" description="Basic residues" evidence="1">
    <location>
        <begin position="50"/>
        <end position="59"/>
    </location>
</feature>
<dbReference type="InParanoid" id="E1ZZ96"/>
<proteinExistence type="predicted"/>
<evidence type="ECO:0000313" key="3">
    <source>
        <dbReference type="Proteomes" id="UP000000311"/>
    </source>
</evidence>
<dbReference type="EMBL" id="GL435311">
    <property type="protein sequence ID" value="EFN73511.1"/>
    <property type="molecule type" value="Genomic_DNA"/>
</dbReference>
<accession>E1ZZ96</accession>
<name>E1ZZ96_CAMFO</name>
<sequence length="80" mass="8799">MNSLVADNTVVIRISSRGSSPRIRKRHCVSQSCRGRLGDDEGSEPEVHRPPPHHARRSFSVRSPPSAEELIKAGTQLETA</sequence>
<keyword evidence="3" id="KW-1185">Reference proteome</keyword>
<organism evidence="3">
    <name type="scientific">Camponotus floridanus</name>
    <name type="common">Florida carpenter ant</name>
    <dbReference type="NCBI Taxonomy" id="104421"/>
    <lineage>
        <taxon>Eukaryota</taxon>
        <taxon>Metazoa</taxon>
        <taxon>Ecdysozoa</taxon>
        <taxon>Arthropoda</taxon>
        <taxon>Hexapoda</taxon>
        <taxon>Insecta</taxon>
        <taxon>Pterygota</taxon>
        <taxon>Neoptera</taxon>
        <taxon>Endopterygota</taxon>
        <taxon>Hymenoptera</taxon>
        <taxon>Apocrita</taxon>
        <taxon>Aculeata</taxon>
        <taxon>Formicoidea</taxon>
        <taxon>Formicidae</taxon>
        <taxon>Formicinae</taxon>
        <taxon>Camponotus</taxon>
    </lineage>
</organism>
<feature type="region of interest" description="Disordered" evidence="1">
    <location>
        <begin position="17"/>
        <end position="80"/>
    </location>
</feature>
<evidence type="ECO:0000256" key="1">
    <source>
        <dbReference type="SAM" id="MobiDB-lite"/>
    </source>
</evidence>
<dbReference type="AlphaFoldDB" id="E1ZZ96"/>